<sequence length="269" mass="27668">VTAVIPPLVLILGPLDPTGADGLPADAVTCAQLGCHGLASVTAVTVQDTAGIEDIHPISPELLDDQARCLLEDMPVQAIKVGGMFSPETASVVAQLAADYSQVPLVLHLGPRAPMPQDAVEQDDADELLAATLELVLPQTDLVVVEHMRLAQWQSDGVIDTSESPSPAHALLAGGAQWALVLGSPLRPGHLANVLVGPDGRNFTWPWQAPPVRSGDNGGLLAAAAAAFLASGHEVPEAVEAALAHASRGLAASFTAGMGRPLPNRLSQP</sequence>
<dbReference type="UniPathway" id="UPA00060">
    <property type="reaction ID" value="UER00138"/>
</dbReference>
<accession>Q2KUS7</accession>
<evidence type="ECO:0000259" key="1">
    <source>
        <dbReference type="Pfam" id="PF08543"/>
    </source>
</evidence>
<gene>
    <name evidence="2" type="primary">thiD</name>
    <name evidence="2" type="ordered locus">BAV3014</name>
</gene>
<dbReference type="GO" id="GO:0008972">
    <property type="term" value="F:phosphomethylpyrimidine kinase activity"/>
    <property type="evidence" value="ECO:0007669"/>
    <property type="project" value="UniProtKB-EC"/>
</dbReference>
<dbReference type="Pfam" id="PF08543">
    <property type="entry name" value="Phos_pyr_kin"/>
    <property type="match status" value="1"/>
</dbReference>
<dbReference type="GO" id="GO:0009229">
    <property type="term" value="P:thiamine diphosphate biosynthetic process"/>
    <property type="evidence" value="ECO:0007669"/>
    <property type="project" value="UniProtKB-UniPathway"/>
</dbReference>
<dbReference type="GO" id="GO:0005829">
    <property type="term" value="C:cytosol"/>
    <property type="evidence" value="ECO:0007669"/>
    <property type="project" value="TreeGrafter"/>
</dbReference>
<keyword evidence="3" id="KW-1185">Reference proteome</keyword>
<feature type="non-terminal residue" evidence="2">
    <location>
        <position position="1"/>
    </location>
</feature>
<feature type="domain" description="Pyridoxamine kinase/Phosphomethylpyrimidine kinase" evidence="1">
    <location>
        <begin position="16"/>
        <end position="259"/>
    </location>
</feature>
<dbReference type="AlphaFoldDB" id="Q2KUS7"/>
<proteinExistence type="predicted"/>
<dbReference type="EMBL" id="AM167904">
    <property type="protein sequence ID" value="CAJ50624.1"/>
    <property type="molecule type" value="Genomic_DNA"/>
</dbReference>
<dbReference type="SUPFAM" id="SSF53613">
    <property type="entry name" value="Ribokinase-like"/>
    <property type="match status" value="1"/>
</dbReference>
<evidence type="ECO:0000313" key="3">
    <source>
        <dbReference type="Proteomes" id="UP000001977"/>
    </source>
</evidence>
<dbReference type="eggNOG" id="COG0351">
    <property type="taxonomic scope" value="Bacteria"/>
</dbReference>
<dbReference type="GO" id="GO:0008902">
    <property type="term" value="F:hydroxymethylpyrimidine kinase activity"/>
    <property type="evidence" value="ECO:0007669"/>
    <property type="project" value="TreeGrafter"/>
</dbReference>
<name>Q2KUS7_BORA1</name>
<keyword evidence="2" id="KW-0808">Transferase</keyword>
<dbReference type="HOGENOM" id="CLU_020520_0_2_4"/>
<organism evidence="2 3">
    <name type="scientific">Bordetella avium (strain 197N)</name>
    <dbReference type="NCBI Taxonomy" id="360910"/>
    <lineage>
        <taxon>Bacteria</taxon>
        <taxon>Pseudomonadati</taxon>
        <taxon>Pseudomonadota</taxon>
        <taxon>Betaproteobacteria</taxon>
        <taxon>Burkholderiales</taxon>
        <taxon>Alcaligenaceae</taxon>
        <taxon>Bordetella</taxon>
    </lineage>
</organism>
<dbReference type="PANTHER" id="PTHR20858">
    <property type="entry name" value="PHOSPHOMETHYLPYRIMIDINE KINASE"/>
    <property type="match status" value="1"/>
</dbReference>
<keyword evidence="2" id="KW-0418">Kinase</keyword>
<reference evidence="2 3" key="1">
    <citation type="journal article" date="2006" name="J. Bacteriol.">
        <title>Comparison of the genome sequence of the poultry pathogen Bordetella avium with those of B. bronchiseptica, B. pertussis, and B. parapertussis reveals extensive diversity in surface structures associated with host interaction.</title>
        <authorList>
            <person name="Sebaihia M."/>
            <person name="Preston A."/>
            <person name="Maskell D.J."/>
            <person name="Kuzmiak H."/>
            <person name="Connell T.D."/>
            <person name="King N.D."/>
            <person name="Orndorff P.E."/>
            <person name="Miyamoto D.M."/>
            <person name="Thomson N.R."/>
            <person name="Harris D."/>
            <person name="Goble A."/>
            <person name="Lord A."/>
            <person name="Murphy L."/>
            <person name="Quail M.A."/>
            <person name="Rutter S."/>
            <person name="Squares R."/>
            <person name="Squares S."/>
            <person name="Woodward J."/>
            <person name="Parkhill J."/>
            <person name="Temple L.M."/>
        </authorList>
    </citation>
    <scope>NUCLEOTIDE SEQUENCE [LARGE SCALE GENOMIC DNA]</scope>
    <source>
        <strain evidence="2 3">197N</strain>
    </source>
</reference>
<evidence type="ECO:0000313" key="2">
    <source>
        <dbReference type="EMBL" id="CAJ50624.1"/>
    </source>
</evidence>
<dbReference type="EC" id="2.7.4.7" evidence="2"/>
<protein>
    <submittedName>
        <fullName evidence="2">Phosphomethylpyrimidine kinase</fullName>
        <ecNumber evidence="2">2.7.4.7</ecNumber>
    </submittedName>
</protein>
<dbReference type="KEGG" id="bav:BAV3014"/>
<dbReference type="InterPro" id="IPR013749">
    <property type="entry name" value="PM/HMP-P_kinase-1"/>
</dbReference>
<dbReference type="GO" id="GO:0009228">
    <property type="term" value="P:thiamine biosynthetic process"/>
    <property type="evidence" value="ECO:0007669"/>
    <property type="project" value="TreeGrafter"/>
</dbReference>
<dbReference type="InterPro" id="IPR029056">
    <property type="entry name" value="Ribokinase-like"/>
</dbReference>
<dbReference type="Proteomes" id="UP000001977">
    <property type="component" value="Chromosome"/>
</dbReference>
<dbReference type="STRING" id="360910.BAV3014"/>
<dbReference type="PANTHER" id="PTHR20858:SF17">
    <property type="entry name" value="HYDROXYMETHYLPYRIMIDINE_PHOSPHOMETHYLPYRIMIDINE KINASE THI20-RELATED"/>
    <property type="match status" value="1"/>
</dbReference>
<dbReference type="Gene3D" id="3.40.1190.20">
    <property type="match status" value="1"/>
</dbReference>